<sequence length="238" mass="25823">MCWSESATLAMVGLGAAATLVSARNGSPRAVPVTLGYFTVMEALQAGGYMVIDQCDLVPNRVVTALSFFHITLQPIIINLFLLALVGPHVTRRMRRGVLVAAGVASVIVALRLVPFDWAGPCRDGMSLCGPGWCTVTGTWHLGWTMPLNDMWTAIWGEWMQGHLPFPAYFAAVFGLPVLYGAWRFALFHLVLGPVLAMLLTDDPNEMPAIWCLFSVGLVLTALVPPVRRAMFPRAVAA</sequence>
<gene>
    <name evidence="2" type="ORF">FVF75_02285</name>
</gene>
<dbReference type="EMBL" id="VSIY01000003">
    <property type="protein sequence ID" value="TYB83033.1"/>
    <property type="molecule type" value="Genomic_DNA"/>
</dbReference>
<accession>A0A5D0RNH1</accession>
<comment type="caution">
    <text evidence="2">The sequence shown here is derived from an EMBL/GenBank/DDBJ whole genome shotgun (WGS) entry which is preliminary data.</text>
</comment>
<name>A0A5D0RNH1_9RHOB</name>
<feature type="transmembrane region" description="Helical" evidence="1">
    <location>
        <begin position="207"/>
        <end position="224"/>
    </location>
</feature>
<evidence type="ECO:0000313" key="3">
    <source>
        <dbReference type="Proteomes" id="UP000322080"/>
    </source>
</evidence>
<feature type="transmembrane region" description="Helical" evidence="1">
    <location>
        <begin position="98"/>
        <end position="119"/>
    </location>
</feature>
<dbReference type="RefSeq" id="WP_148376123.1">
    <property type="nucleotide sequence ID" value="NZ_VSIY01000003.1"/>
</dbReference>
<protein>
    <submittedName>
        <fullName evidence="2">Uncharacterized protein</fullName>
    </submittedName>
</protein>
<proteinExistence type="predicted"/>
<feature type="transmembrane region" description="Helical" evidence="1">
    <location>
        <begin position="166"/>
        <end position="187"/>
    </location>
</feature>
<keyword evidence="1" id="KW-1133">Transmembrane helix</keyword>
<dbReference type="AlphaFoldDB" id="A0A5D0RNH1"/>
<keyword evidence="1" id="KW-0472">Membrane</keyword>
<dbReference type="Proteomes" id="UP000322080">
    <property type="component" value="Unassembled WGS sequence"/>
</dbReference>
<organism evidence="2 3">
    <name type="scientific">Maritimibacter fusiformis</name>
    <dbReference type="NCBI Taxonomy" id="2603819"/>
    <lineage>
        <taxon>Bacteria</taxon>
        <taxon>Pseudomonadati</taxon>
        <taxon>Pseudomonadota</taxon>
        <taxon>Alphaproteobacteria</taxon>
        <taxon>Rhodobacterales</taxon>
        <taxon>Roseobacteraceae</taxon>
        <taxon>Maritimibacter</taxon>
    </lineage>
</organism>
<dbReference type="Pfam" id="PF19069">
    <property type="entry name" value="DUF5765"/>
    <property type="match status" value="1"/>
</dbReference>
<feature type="transmembrane region" description="Helical" evidence="1">
    <location>
        <begin position="125"/>
        <end position="145"/>
    </location>
</feature>
<evidence type="ECO:0000313" key="2">
    <source>
        <dbReference type="EMBL" id="TYB83033.1"/>
    </source>
</evidence>
<keyword evidence="1" id="KW-0812">Transmembrane</keyword>
<dbReference type="InterPro" id="IPR043912">
    <property type="entry name" value="DUF5765"/>
</dbReference>
<keyword evidence="3" id="KW-1185">Reference proteome</keyword>
<evidence type="ECO:0000256" key="1">
    <source>
        <dbReference type="SAM" id="Phobius"/>
    </source>
</evidence>
<feature type="transmembrane region" description="Helical" evidence="1">
    <location>
        <begin position="67"/>
        <end position="86"/>
    </location>
</feature>
<reference evidence="2 3" key="1">
    <citation type="submission" date="2019-08" db="EMBL/GenBank/DDBJ databases">
        <title>Identification of a novel species of the genus Boseongicola.</title>
        <authorList>
            <person name="Zhang X.-Q."/>
        </authorList>
    </citation>
    <scope>NUCLEOTIDE SEQUENCE [LARGE SCALE GENOMIC DNA]</scope>
    <source>
        <strain evidence="2 3">HY14</strain>
    </source>
</reference>